<protein>
    <submittedName>
        <fullName evidence="1">Uncharacterized protein</fullName>
    </submittedName>
</protein>
<organism evidence="1 2">
    <name type="scientific">Pleuronectes platessa</name>
    <name type="common">European plaice</name>
    <dbReference type="NCBI Taxonomy" id="8262"/>
    <lineage>
        <taxon>Eukaryota</taxon>
        <taxon>Metazoa</taxon>
        <taxon>Chordata</taxon>
        <taxon>Craniata</taxon>
        <taxon>Vertebrata</taxon>
        <taxon>Euteleostomi</taxon>
        <taxon>Actinopterygii</taxon>
        <taxon>Neopterygii</taxon>
        <taxon>Teleostei</taxon>
        <taxon>Neoteleostei</taxon>
        <taxon>Acanthomorphata</taxon>
        <taxon>Carangaria</taxon>
        <taxon>Pleuronectiformes</taxon>
        <taxon>Pleuronectoidei</taxon>
        <taxon>Pleuronectidae</taxon>
        <taxon>Pleuronectes</taxon>
    </lineage>
</organism>
<proteinExistence type="predicted"/>
<name>A0A9N7YF52_PLEPL</name>
<comment type="caution">
    <text evidence="1">The sequence shown here is derived from an EMBL/GenBank/DDBJ whole genome shotgun (WGS) entry which is preliminary data.</text>
</comment>
<dbReference type="AlphaFoldDB" id="A0A9N7YF52"/>
<evidence type="ECO:0000313" key="2">
    <source>
        <dbReference type="Proteomes" id="UP001153269"/>
    </source>
</evidence>
<dbReference type="Proteomes" id="UP001153269">
    <property type="component" value="Unassembled WGS sequence"/>
</dbReference>
<gene>
    <name evidence="1" type="ORF">PLEPLA_LOCUS11235</name>
</gene>
<accession>A0A9N7YF52</accession>
<dbReference type="EMBL" id="CADEAL010000646">
    <property type="protein sequence ID" value="CAB1423316.1"/>
    <property type="molecule type" value="Genomic_DNA"/>
</dbReference>
<sequence length="115" mass="12581">MTVLSLSPDCVYERETARVLWSSGLVYPSALQPHEITLFSEVLSEVAWLFTACVHVSVVLTLHLTRVSEWRKAQSPVRVTAPSRNQSTRSAAVKVELAAIKQGTDGVLLPSAGYD</sequence>
<keyword evidence="2" id="KW-1185">Reference proteome</keyword>
<reference evidence="1" key="1">
    <citation type="submission" date="2020-03" db="EMBL/GenBank/DDBJ databases">
        <authorList>
            <person name="Weist P."/>
        </authorList>
    </citation>
    <scope>NUCLEOTIDE SEQUENCE</scope>
</reference>
<evidence type="ECO:0000313" key="1">
    <source>
        <dbReference type="EMBL" id="CAB1423316.1"/>
    </source>
</evidence>